<dbReference type="PROSITE" id="PS51679">
    <property type="entry name" value="SAM_MT_C5"/>
    <property type="match status" value="1"/>
</dbReference>
<dbReference type="GO" id="GO:0003886">
    <property type="term" value="F:DNA (cytosine-5-)-methyltransferase activity"/>
    <property type="evidence" value="ECO:0007669"/>
    <property type="project" value="UniProtKB-EC"/>
</dbReference>
<evidence type="ECO:0000313" key="9">
    <source>
        <dbReference type="EMBL" id="MEE2526497.1"/>
    </source>
</evidence>
<evidence type="ECO:0000256" key="5">
    <source>
        <dbReference type="ARBA" id="ARBA00022747"/>
    </source>
</evidence>
<dbReference type="InterPro" id="IPR029063">
    <property type="entry name" value="SAM-dependent_MTases_sf"/>
</dbReference>
<reference evidence="9 10" key="1">
    <citation type="submission" date="2024-01" db="EMBL/GenBank/DDBJ databases">
        <title>Hyphobacterium bacterium isolated from marine sediment.</title>
        <authorList>
            <person name="Zhao S."/>
        </authorList>
    </citation>
    <scope>NUCLEOTIDE SEQUENCE [LARGE SCALE GENOMIC DNA]</scope>
    <source>
        <strain evidence="10">HN65</strain>
    </source>
</reference>
<organism evidence="9 10">
    <name type="scientific">Hyphobacterium lacteum</name>
    <dbReference type="NCBI Taxonomy" id="3116575"/>
    <lineage>
        <taxon>Bacteria</taxon>
        <taxon>Pseudomonadati</taxon>
        <taxon>Pseudomonadota</taxon>
        <taxon>Alphaproteobacteria</taxon>
        <taxon>Maricaulales</taxon>
        <taxon>Maricaulaceae</taxon>
        <taxon>Hyphobacterium</taxon>
    </lineage>
</organism>
<dbReference type="Pfam" id="PF00145">
    <property type="entry name" value="DNA_methylase"/>
    <property type="match status" value="1"/>
</dbReference>
<feature type="active site" evidence="7">
    <location>
        <position position="143"/>
    </location>
</feature>
<evidence type="ECO:0000256" key="6">
    <source>
        <dbReference type="ARBA" id="ARBA00047422"/>
    </source>
</evidence>
<dbReference type="EC" id="2.1.1.37" evidence="1"/>
<keyword evidence="2 7" id="KW-0489">Methyltransferase</keyword>
<accession>A0ABU7LRF2</accession>
<dbReference type="RefSeq" id="WP_330199161.1">
    <property type="nucleotide sequence ID" value="NZ_JAZDRP010000005.1"/>
</dbReference>
<keyword evidence="3 7" id="KW-0808">Transferase</keyword>
<dbReference type="InterPro" id="IPR001525">
    <property type="entry name" value="C5_MeTfrase"/>
</dbReference>
<evidence type="ECO:0000256" key="8">
    <source>
        <dbReference type="RuleBase" id="RU000416"/>
    </source>
</evidence>
<evidence type="ECO:0000256" key="2">
    <source>
        <dbReference type="ARBA" id="ARBA00022603"/>
    </source>
</evidence>
<dbReference type="Proteomes" id="UP001354971">
    <property type="component" value="Unassembled WGS sequence"/>
</dbReference>
<protein>
    <recommendedName>
        <fullName evidence="1">DNA (cytosine-5-)-methyltransferase</fullName>
        <ecNumber evidence="1">2.1.1.37</ecNumber>
    </recommendedName>
</protein>
<name>A0ABU7LRF2_9PROT</name>
<dbReference type="PANTHER" id="PTHR10629">
    <property type="entry name" value="CYTOSINE-SPECIFIC METHYLTRANSFERASE"/>
    <property type="match status" value="1"/>
</dbReference>
<dbReference type="NCBIfam" id="TIGR00675">
    <property type="entry name" value="dcm"/>
    <property type="match status" value="1"/>
</dbReference>
<dbReference type="PANTHER" id="PTHR10629:SF52">
    <property type="entry name" value="DNA (CYTOSINE-5)-METHYLTRANSFERASE 1"/>
    <property type="match status" value="1"/>
</dbReference>
<dbReference type="Gene3D" id="3.40.50.150">
    <property type="entry name" value="Vaccinia Virus protein VP39"/>
    <property type="match status" value="1"/>
</dbReference>
<keyword evidence="10" id="KW-1185">Reference proteome</keyword>
<keyword evidence="5" id="KW-0680">Restriction system</keyword>
<evidence type="ECO:0000256" key="1">
    <source>
        <dbReference type="ARBA" id="ARBA00011975"/>
    </source>
</evidence>
<comment type="caution">
    <text evidence="9">The sequence shown here is derived from an EMBL/GenBank/DDBJ whole genome shotgun (WGS) entry which is preliminary data.</text>
</comment>
<dbReference type="EMBL" id="JAZDRP010000005">
    <property type="protein sequence ID" value="MEE2526497.1"/>
    <property type="molecule type" value="Genomic_DNA"/>
</dbReference>
<dbReference type="InterPro" id="IPR050390">
    <property type="entry name" value="C5-Methyltransferase"/>
</dbReference>
<comment type="similarity">
    <text evidence="7 8">Belongs to the class I-like SAM-binding methyltransferase superfamily. C5-methyltransferase family.</text>
</comment>
<evidence type="ECO:0000256" key="4">
    <source>
        <dbReference type="ARBA" id="ARBA00022691"/>
    </source>
</evidence>
<evidence type="ECO:0000256" key="3">
    <source>
        <dbReference type="ARBA" id="ARBA00022679"/>
    </source>
</evidence>
<dbReference type="PRINTS" id="PR00105">
    <property type="entry name" value="C5METTRFRASE"/>
</dbReference>
<dbReference type="Gene3D" id="3.90.120.10">
    <property type="entry name" value="DNA Methylase, subunit A, domain 2"/>
    <property type="match status" value="1"/>
</dbReference>
<dbReference type="SUPFAM" id="SSF53335">
    <property type="entry name" value="S-adenosyl-L-methionine-dependent methyltransferases"/>
    <property type="match status" value="1"/>
</dbReference>
<evidence type="ECO:0000256" key="7">
    <source>
        <dbReference type="PROSITE-ProRule" id="PRU01016"/>
    </source>
</evidence>
<comment type="catalytic activity">
    <reaction evidence="6">
        <text>a 2'-deoxycytidine in DNA + S-adenosyl-L-methionine = a 5-methyl-2'-deoxycytidine in DNA + S-adenosyl-L-homocysteine + H(+)</text>
        <dbReference type="Rhea" id="RHEA:13681"/>
        <dbReference type="Rhea" id="RHEA-COMP:11369"/>
        <dbReference type="Rhea" id="RHEA-COMP:11370"/>
        <dbReference type="ChEBI" id="CHEBI:15378"/>
        <dbReference type="ChEBI" id="CHEBI:57856"/>
        <dbReference type="ChEBI" id="CHEBI:59789"/>
        <dbReference type="ChEBI" id="CHEBI:85452"/>
        <dbReference type="ChEBI" id="CHEBI:85454"/>
        <dbReference type="EC" id="2.1.1.37"/>
    </reaction>
</comment>
<gene>
    <name evidence="9" type="primary">dcm</name>
    <name evidence="9" type="ORF">V0U79_08975</name>
</gene>
<evidence type="ECO:0000313" key="10">
    <source>
        <dbReference type="Proteomes" id="UP001354971"/>
    </source>
</evidence>
<dbReference type="GO" id="GO:0032259">
    <property type="term" value="P:methylation"/>
    <property type="evidence" value="ECO:0007669"/>
    <property type="project" value="UniProtKB-KW"/>
</dbReference>
<sequence>MEGEIRVVDLFAGPGGLAEGFSSVLNENGDRVFKVVTSVEKEASAHKTLTLRAFTRQFKYRQLPDTYYEFANALSREESDRAFLKLKQTNPVEWEAAVWETLYSPKELGNPADDEAVGERLESLLTDKANGGADIVVIGGPPCQAYSLVGRSRNLGKTSYVAEEDSRHFLYQEYVRILDRLSPAAFVMENVKGMLSSSIAGRRIFAQVREDLENAGTVGGGYQLVAMSPNRNEGLLFNDQLEDRDFLIRSERHGVPQARHRIIIVGIRKDLFRKAKIDPMKTFMPERSKPCANVGDVLSGLPPLRSGLSRDDSPENWRNTVLEGMDLVIQSASGSLIEAARSAKRNFQSSNSILPRSSTEYPIGSIQNPELREFIEDENLSILKGHETRGHMASDIARYFFCSVFMGLNGRPAKADDFPQKLAPNHKNWSSGKFADRFRVQGWLNPSTTIVSHIAKDGHYFIHPDPAQCRSLTVREAARLQTFPDNYLFLGNRTEQFVQVGNAVPPLLAKQIGEAVMGILLPNH</sequence>
<keyword evidence="4 7" id="KW-0949">S-adenosyl-L-methionine</keyword>
<proteinExistence type="inferred from homology"/>